<comment type="similarity">
    <text evidence="2 6">Belongs to the complex I LYR family. SDHAF3 subfamily.</text>
</comment>
<comment type="subunit">
    <text evidence="6">Interacts with the iron-sulfur protein subunit within the SDH catalytic dimer.</text>
</comment>
<accession>A0A4Z2D0G7</accession>
<dbReference type="GO" id="GO:0005758">
    <property type="term" value="C:mitochondrial intermembrane space"/>
    <property type="evidence" value="ECO:0007669"/>
    <property type="project" value="TreeGrafter"/>
</dbReference>
<dbReference type="GO" id="GO:0034553">
    <property type="term" value="P:mitochondrial respiratory chain complex II assembly"/>
    <property type="evidence" value="ECO:0007669"/>
    <property type="project" value="UniProtKB-UniRule"/>
</dbReference>
<keyword evidence="3" id="KW-0809">Transit peptide</keyword>
<reference evidence="7 8" key="1">
    <citation type="submission" date="2019-03" db="EMBL/GenBank/DDBJ databases">
        <title>An improved genome assembly of the fluke Schistosoma japonicum.</title>
        <authorList>
            <person name="Hu W."/>
            <person name="Luo F."/>
            <person name="Yin M."/>
            <person name="Mo X."/>
            <person name="Sun C."/>
            <person name="Wu Q."/>
            <person name="Zhu B."/>
            <person name="Xiang M."/>
            <person name="Wang J."/>
            <person name="Wang Y."/>
            <person name="Zhang T."/>
            <person name="Xu B."/>
            <person name="Zheng H."/>
            <person name="Feng Z."/>
        </authorList>
    </citation>
    <scope>NUCLEOTIDE SEQUENCE [LARGE SCALE GENOMIC DNA]</scope>
    <source>
        <strain evidence="7">HuSjv2</strain>
        <tissue evidence="7">Worms</tissue>
    </source>
</reference>
<evidence type="ECO:0000256" key="5">
    <source>
        <dbReference type="ARBA" id="ARBA00023186"/>
    </source>
</evidence>
<evidence type="ECO:0000256" key="1">
    <source>
        <dbReference type="ARBA" id="ARBA00004305"/>
    </source>
</evidence>
<gene>
    <name evidence="7" type="ORF">EWB00_005809</name>
</gene>
<comment type="function">
    <text evidence="6">Plays an essential role in the assembly of succinate dehydrogenase (SDH), an enzyme complex (also referred to as respiratory complex II) that is a component of both the tricarboxylic acid (TCA) cycle and the mitochondrial electron transport chain, and which couples the oxidation of succinate to fumarate with the reduction of ubiquinone (coenzyme Q) to ubiquinol. Promotes maturation of the iron-sulfur protein subunit of the SDH catalytic dimer, protecting it from the deleterious effects of oxidants. May act together with SDHAF1.</text>
</comment>
<dbReference type="PANTHER" id="PTHR13137:SF6">
    <property type="entry name" value="SUCCINATE DEHYDROGENASE ASSEMBLY FACTOR 3, MITOCHONDRIAL"/>
    <property type="match status" value="1"/>
</dbReference>
<keyword evidence="8" id="KW-1185">Reference proteome</keyword>
<evidence type="ECO:0000256" key="4">
    <source>
        <dbReference type="ARBA" id="ARBA00023128"/>
    </source>
</evidence>
<evidence type="ECO:0000256" key="2">
    <source>
        <dbReference type="ARBA" id="ARBA00006020"/>
    </source>
</evidence>
<dbReference type="Proteomes" id="UP000311919">
    <property type="component" value="Unassembled WGS sequence"/>
</dbReference>
<dbReference type="CDD" id="cd20270">
    <property type="entry name" value="Complex1_LYR_SDHAF3_LYRM10"/>
    <property type="match status" value="1"/>
</dbReference>
<evidence type="ECO:0000313" key="7">
    <source>
        <dbReference type="EMBL" id="TNN10002.1"/>
    </source>
</evidence>
<dbReference type="PANTHER" id="PTHR13137">
    <property type="entry name" value="DC11 ACN9 HOMOLOG"/>
    <property type="match status" value="1"/>
</dbReference>
<dbReference type="Pfam" id="PF13233">
    <property type="entry name" value="Complex1_LYR_2"/>
    <property type="match status" value="1"/>
</dbReference>
<dbReference type="OrthoDB" id="278329at2759"/>
<dbReference type="AlphaFoldDB" id="A0A4Z2D0G7"/>
<evidence type="ECO:0000313" key="8">
    <source>
        <dbReference type="Proteomes" id="UP000311919"/>
    </source>
</evidence>
<dbReference type="GO" id="GO:0005759">
    <property type="term" value="C:mitochondrial matrix"/>
    <property type="evidence" value="ECO:0007669"/>
    <property type="project" value="UniProtKB-SubCell"/>
</dbReference>
<dbReference type="GO" id="GO:0006105">
    <property type="term" value="P:succinate metabolic process"/>
    <property type="evidence" value="ECO:0007669"/>
    <property type="project" value="TreeGrafter"/>
</dbReference>
<keyword evidence="5 6" id="KW-0143">Chaperone</keyword>
<sequence>MSLEGLTNAAHSQRVRFLYKFILTLHRSLPPHLREIGDKYVKGEFKRHRDVKPEFVQPFMVEWTKYAVELSMQIKQSLQTSSNKIDVRTDKDKNKVREETFGKSLDESSLNRFSEAQLNQLLTLAKEIYNEDHKLSKS</sequence>
<keyword evidence="4 6" id="KW-0496">Mitochondrion</keyword>
<proteinExistence type="inferred from homology"/>
<dbReference type="EMBL" id="SKCS01000379">
    <property type="protein sequence ID" value="TNN10002.1"/>
    <property type="molecule type" value="Genomic_DNA"/>
</dbReference>
<dbReference type="InterPro" id="IPR008381">
    <property type="entry name" value="SDHAF3/Sdh7"/>
</dbReference>
<evidence type="ECO:0000256" key="3">
    <source>
        <dbReference type="ARBA" id="ARBA00022946"/>
    </source>
</evidence>
<name>A0A4Z2D0G7_SCHJA</name>
<evidence type="ECO:0000256" key="6">
    <source>
        <dbReference type="RuleBase" id="RU368039"/>
    </source>
</evidence>
<protein>
    <recommendedName>
        <fullName evidence="6">Succinate dehydrogenase assembly factor 3</fullName>
        <shortName evidence="6">SDH assembly factor 3</shortName>
        <shortName evidence="6">SDHAF3</shortName>
    </recommendedName>
</protein>
<dbReference type="STRING" id="6182.A0A4Z2D0G7"/>
<comment type="subcellular location">
    <subcellularLocation>
        <location evidence="1 6">Mitochondrion matrix</location>
    </subcellularLocation>
</comment>
<organism evidence="7 8">
    <name type="scientific">Schistosoma japonicum</name>
    <name type="common">Blood fluke</name>
    <dbReference type="NCBI Taxonomy" id="6182"/>
    <lineage>
        <taxon>Eukaryota</taxon>
        <taxon>Metazoa</taxon>
        <taxon>Spiralia</taxon>
        <taxon>Lophotrochozoa</taxon>
        <taxon>Platyhelminthes</taxon>
        <taxon>Trematoda</taxon>
        <taxon>Digenea</taxon>
        <taxon>Strigeidida</taxon>
        <taxon>Schistosomatoidea</taxon>
        <taxon>Schistosomatidae</taxon>
        <taxon>Schistosoma</taxon>
    </lineage>
</organism>
<comment type="caution">
    <text evidence="7">The sequence shown here is derived from an EMBL/GenBank/DDBJ whole genome shotgun (WGS) entry which is preliminary data.</text>
</comment>